<feature type="transmembrane region" description="Helical" evidence="3">
    <location>
        <begin position="73"/>
        <end position="96"/>
    </location>
</feature>
<dbReference type="AlphaFoldDB" id="A0A368W375"/>
<organism evidence="5 6">
    <name type="scientific">Paenibacillus prosopidis</name>
    <dbReference type="NCBI Taxonomy" id="630520"/>
    <lineage>
        <taxon>Bacteria</taxon>
        <taxon>Bacillati</taxon>
        <taxon>Bacillota</taxon>
        <taxon>Bacilli</taxon>
        <taxon>Bacillales</taxon>
        <taxon>Paenibacillaceae</taxon>
        <taxon>Paenibacillus</taxon>
    </lineage>
</organism>
<feature type="domain" description="Acyltransferase 3" evidence="4">
    <location>
        <begin position="27"/>
        <end position="378"/>
    </location>
</feature>
<comment type="similarity">
    <text evidence="2">Belongs to the acyltransferase 3 family.</text>
</comment>
<dbReference type="InterPro" id="IPR002656">
    <property type="entry name" value="Acyl_transf_3_dom"/>
</dbReference>
<feature type="transmembrane region" description="Helical" evidence="3">
    <location>
        <begin position="301"/>
        <end position="323"/>
    </location>
</feature>
<comment type="subcellular location">
    <subcellularLocation>
        <location evidence="1">Membrane</location>
    </subcellularLocation>
</comment>
<feature type="transmembrane region" description="Helical" evidence="3">
    <location>
        <begin position="34"/>
        <end position="53"/>
    </location>
</feature>
<accession>A0A368W375</accession>
<dbReference type="Pfam" id="PF01757">
    <property type="entry name" value="Acyl_transf_3"/>
    <property type="match status" value="1"/>
</dbReference>
<dbReference type="GO" id="GO:0016020">
    <property type="term" value="C:membrane"/>
    <property type="evidence" value="ECO:0007669"/>
    <property type="project" value="TreeGrafter"/>
</dbReference>
<evidence type="ECO:0000256" key="3">
    <source>
        <dbReference type="SAM" id="Phobius"/>
    </source>
</evidence>
<name>A0A368W375_9BACL</name>
<dbReference type="GO" id="GO:0009103">
    <property type="term" value="P:lipopolysaccharide biosynthetic process"/>
    <property type="evidence" value="ECO:0007669"/>
    <property type="project" value="TreeGrafter"/>
</dbReference>
<gene>
    <name evidence="5" type="ORF">DFP97_10766</name>
</gene>
<protein>
    <submittedName>
        <fullName evidence="5">Peptidoglycan/LPS O-acetylase OafA/YrhL</fullName>
    </submittedName>
</protein>
<feature type="transmembrane region" description="Helical" evidence="3">
    <location>
        <begin position="335"/>
        <end position="354"/>
    </location>
</feature>
<dbReference type="GO" id="GO:0016747">
    <property type="term" value="F:acyltransferase activity, transferring groups other than amino-acyl groups"/>
    <property type="evidence" value="ECO:0007669"/>
    <property type="project" value="InterPro"/>
</dbReference>
<keyword evidence="3" id="KW-0812">Transmembrane</keyword>
<dbReference type="InterPro" id="IPR050879">
    <property type="entry name" value="Acyltransferase_3"/>
</dbReference>
<keyword evidence="6" id="KW-1185">Reference proteome</keyword>
<dbReference type="Proteomes" id="UP000252415">
    <property type="component" value="Unassembled WGS sequence"/>
</dbReference>
<feature type="transmembrane region" description="Helical" evidence="3">
    <location>
        <begin position="117"/>
        <end position="136"/>
    </location>
</feature>
<feature type="transmembrane region" description="Helical" evidence="3">
    <location>
        <begin position="263"/>
        <end position="281"/>
    </location>
</feature>
<keyword evidence="3" id="KW-0472">Membrane</keyword>
<evidence type="ECO:0000256" key="2">
    <source>
        <dbReference type="ARBA" id="ARBA00007400"/>
    </source>
</evidence>
<evidence type="ECO:0000256" key="1">
    <source>
        <dbReference type="ARBA" id="ARBA00004370"/>
    </source>
</evidence>
<dbReference type="PANTHER" id="PTHR23028:SF53">
    <property type="entry name" value="ACYL_TRANSF_3 DOMAIN-CONTAINING PROTEIN"/>
    <property type="match status" value="1"/>
</dbReference>
<keyword evidence="3" id="KW-1133">Transmembrane helix</keyword>
<reference evidence="5 6" key="1">
    <citation type="submission" date="2018-07" db="EMBL/GenBank/DDBJ databases">
        <title>Genomic Encyclopedia of Type Strains, Phase III (KMG-III): the genomes of soil and plant-associated and newly described type strains.</title>
        <authorList>
            <person name="Whitman W."/>
        </authorList>
    </citation>
    <scope>NUCLEOTIDE SEQUENCE [LARGE SCALE GENOMIC DNA]</scope>
    <source>
        <strain evidence="5 6">CECT 7506</strain>
    </source>
</reference>
<evidence type="ECO:0000259" key="4">
    <source>
        <dbReference type="Pfam" id="PF01757"/>
    </source>
</evidence>
<feature type="transmembrane region" description="Helical" evidence="3">
    <location>
        <begin position="360"/>
        <end position="382"/>
    </location>
</feature>
<sequence>MRIPYNYRLSKITKVYRGSRSLQRFEQLDSLRGLAALAVMVGHFFIVFTPFAQNTSSLGFLEYPLNLLKYTPLHTFWGGHEAVIMFFLLSGFVLSLPFYNDRQQPYTKYVIKRICRIYIPFVVALFAAILMREAVFETKLTELTGYYNNLWTRPPDFASILHHLLFIGNYNTTKYDPILWTLVHEMRISLLFPFIMIILVKGGWKLGLPLAFALSYGAEYLLAHFETRYMTNYVITLHYTSFFIIGALLARYRDGLRQAYSRLNGWWIGLLVMVAICAYSFKWIGYGQPFHDIFKPDRGDWMIALGASFFIVAAISSVRLSTLLQRKPLLFLGKISYSLYLYHMIVLLSLAHLLNGMLDTSYIVMIAFVVSFAVGALSYYFVELPAIRLGKLLTSRGKKQSVPAGSGASARM</sequence>
<dbReference type="PANTHER" id="PTHR23028">
    <property type="entry name" value="ACETYLTRANSFERASE"/>
    <property type="match status" value="1"/>
</dbReference>
<evidence type="ECO:0000313" key="6">
    <source>
        <dbReference type="Proteomes" id="UP000252415"/>
    </source>
</evidence>
<evidence type="ECO:0000313" key="5">
    <source>
        <dbReference type="EMBL" id="RCW47867.1"/>
    </source>
</evidence>
<feature type="transmembrane region" description="Helical" evidence="3">
    <location>
        <begin position="229"/>
        <end position="251"/>
    </location>
</feature>
<dbReference type="EMBL" id="QPJD01000007">
    <property type="protein sequence ID" value="RCW47867.1"/>
    <property type="molecule type" value="Genomic_DNA"/>
</dbReference>
<proteinExistence type="inferred from homology"/>
<comment type="caution">
    <text evidence="5">The sequence shown here is derived from an EMBL/GenBank/DDBJ whole genome shotgun (WGS) entry which is preliminary data.</text>
</comment>